<dbReference type="PANTHER" id="PTHR46654">
    <property type="entry name" value="E3 UBIQUITIN-PROTEIN LIGASE HECTD3"/>
    <property type="match status" value="1"/>
</dbReference>
<comment type="subcellular location">
    <subcellularLocation>
        <location evidence="2">Mitochondrion matrix</location>
    </subcellularLocation>
</comment>
<proteinExistence type="inferred from homology"/>
<organism evidence="32 33">
    <name type="scientific">Coregonus suidteri</name>
    <dbReference type="NCBI Taxonomy" id="861788"/>
    <lineage>
        <taxon>Eukaryota</taxon>
        <taxon>Metazoa</taxon>
        <taxon>Chordata</taxon>
        <taxon>Craniata</taxon>
        <taxon>Vertebrata</taxon>
        <taxon>Euteleostomi</taxon>
        <taxon>Actinopterygii</taxon>
        <taxon>Neopterygii</taxon>
        <taxon>Teleostei</taxon>
        <taxon>Protacanthopterygii</taxon>
        <taxon>Salmoniformes</taxon>
        <taxon>Salmonidae</taxon>
        <taxon>Coregoninae</taxon>
        <taxon>Coregonus</taxon>
    </lineage>
</organism>
<feature type="domain" description="DOC" evidence="31">
    <location>
        <begin position="212"/>
        <end position="394"/>
    </location>
</feature>
<feature type="binding site" description="in other chain" evidence="27">
    <location>
        <begin position="1355"/>
        <end position="1357"/>
    </location>
    <ligand>
        <name>FAD</name>
        <dbReference type="ChEBI" id="CHEBI:57692"/>
        <note>ligand shared between dimeric partners</note>
    </ligand>
</feature>
<dbReference type="InterPro" id="IPR046373">
    <property type="entry name" value="Acyl-CoA_Oxase/DH_mid-dom_sf"/>
</dbReference>
<comment type="caution">
    <text evidence="32">The sequence shown here is derived from an EMBL/GenBank/DDBJ whole genome shotgun (WGS) entry which is preliminary data.</text>
</comment>
<evidence type="ECO:0000256" key="8">
    <source>
        <dbReference type="ARBA" id="ARBA00022786"/>
    </source>
</evidence>
<dbReference type="FunFam" id="1.20.140.10:FF:000011">
    <property type="entry name" value="Medium-chain specific acyl-CoA dehydrogenase, mitochondrial"/>
    <property type="match status" value="1"/>
</dbReference>
<dbReference type="InterPro" id="IPR037069">
    <property type="entry name" value="AcylCoA_DH/ox_N_sf"/>
</dbReference>
<dbReference type="SUPFAM" id="SSF56204">
    <property type="entry name" value="Hect, E3 ligase catalytic domain"/>
    <property type="match status" value="1"/>
</dbReference>
<dbReference type="Gene3D" id="2.40.110.10">
    <property type="entry name" value="Butyryl-CoA Dehydrogenase, subunit A, domain 2"/>
    <property type="match status" value="1"/>
</dbReference>
<comment type="similarity">
    <text evidence="5">Belongs to the acyl-CoA dehydrogenase family.</text>
</comment>
<dbReference type="InterPro" id="IPR006089">
    <property type="entry name" value="Acyl-CoA_DH_CS"/>
</dbReference>
<dbReference type="Gene3D" id="1.20.140.10">
    <property type="entry name" value="Butyryl-CoA Dehydrogenase, subunit A, domain 3"/>
    <property type="match status" value="1"/>
</dbReference>
<dbReference type="InterPro" id="IPR034180">
    <property type="entry name" value="MCAD"/>
</dbReference>
<keyword evidence="16 29" id="KW-0687">Ribonucleoprotein</keyword>
<evidence type="ECO:0000256" key="3">
    <source>
        <dbReference type="ARBA" id="ARBA00005198"/>
    </source>
</evidence>
<evidence type="ECO:0000256" key="23">
    <source>
        <dbReference type="ARBA" id="ARBA00048877"/>
    </source>
</evidence>
<dbReference type="Pfam" id="PF00441">
    <property type="entry name" value="Acyl-CoA_dh_1"/>
    <property type="match status" value="1"/>
</dbReference>
<evidence type="ECO:0000256" key="7">
    <source>
        <dbReference type="ARBA" id="ARBA00022679"/>
    </source>
</evidence>
<dbReference type="InterPro" id="IPR013786">
    <property type="entry name" value="AcylCoA_DH/ox_N"/>
</dbReference>
<evidence type="ECO:0000259" key="31">
    <source>
        <dbReference type="PROSITE" id="PS51284"/>
    </source>
</evidence>
<comment type="function">
    <text evidence="17">Medium-chain specific acyl-CoA dehydrogenase is one of the acyl-CoA dehydrogenases that catalyze the first step of mitochondrial fatty acid beta-oxidation, an aerobic process breaking down fatty acids into acetyl-CoA and allowing the production of energy from fats. The first step of fatty acid beta-oxidation consists in the removal of one hydrogen from C-2 and C-3 of the straight-chain fatty acyl-CoA thioester, resulting in the formation of trans-2-enoyl-CoA. Electron transfer flavoprotein (ETF) is the electron acceptor that transfers electrons to the main mitochondrial respiratory chain via ETF-ubiquinone oxidoreductase (ETF dehydrogenase). Among the different mitochondrial acyl-CoA dehydrogenases, medium-chain specific acyl-CoA dehydrogenase acts specifically on acyl-CoAs with saturated 6 to 12 carbons long primary chains.</text>
</comment>
<feature type="active site" description="Proton acceptor" evidence="26">
    <location>
        <position position="1450"/>
    </location>
</feature>
<dbReference type="Gene3D" id="3.30.2160.10">
    <property type="entry name" value="Hect, E3 ligase catalytic domain"/>
    <property type="match status" value="1"/>
</dbReference>
<evidence type="ECO:0000256" key="28">
    <source>
        <dbReference type="PROSITE-ProRule" id="PRU00104"/>
    </source>
</evidence>
<evidence type="ECO:0000256" key="20">
    <source>
        <dbReference type="ARBA" id="ARBA00047916"/>
    </source>
</evidence>
<reference evidence="32 33" key="1">
    <citation type="submission" date="2021-04" db="EMBL/GenBank/DDBJ databases">
        <authorList>
            <person name="De Guttry C."/>
            <person name="Zahm M."/>
            <person name="Klopp C."/>
            <person name="Cabau C."/>
            <person name="Louis A."/>
            <person name="Berthelot C."/>
            <person name="Parey E."/>
            <person name="Roest Crollius H."/>
            <person name="Montfort J."/>
            <person name="Robinson-Rechavi M."/>
            <person name="Bucao C."/>
            <person name="Bouchez O."/>
            <person name="Gislard M."/>
            <person name="Lluch J."/>
            <person name="Milhes M."/>
            <person name="Lampietro C."/>
            <person name="Lopez Roques C."/>
            <person name="Donnadieu C."/>
            <person name="Braasch I."/>
            <person name="Desvignes T."/>
            <person name="Postlethwait J."/>
            <person name="Bobe J."/>
            <person name="Wedekind C."/>
            <person name="Guiguen Y."/>
        </authorList>
    </citation>
    <scope>NUCLEOTIDE SEQUENCE [LARGE SCALE GENOMIC DNA]</scope>
    <source>
        <strain evidence="32">Cs_M1</strain>
        <tissue evidence="32">Blood</tissue>
    </source>
</reference>
<dbReference type="SUPFAM" id="SSF49785">
    <property type="entry name" value="Galactose-binding domain-like"/>
    <property type="match status" value="1"/>
</dbReference>
<comment type="catalytic activity">
    <reaction evidence="23">
        <text>octanoyl-CoA + oxidized [electron-transfer flavoprotein] + H(+) = (2E)-octenoyl-CoA + reduced [electron-transfer flavoprotein]</text>
        <dbReference type="Rhea" id="RHEA:48180"/>
        <dbReference type="Rhea" id="RHEA-COMP:10685"/>
        <dbReference type="Rhea" id="RHEA-COMP:10686"/>
        <dbReference type="ChEBI" id="CHEBI:15378"/>
        <dbReference type="ChEBI" id="CHEBI:57386"/>
        <dbReference type="ChEBI" id="CHEBI:57692"/>
        <dbReference type="ChEBI" id="CHEBI:58307"/>
        <dbReference type="ChEBI" id="CHEBI:62242"/>
    </reaction>
    <physiologicalReaction direction="left-to-right" evidence="23">
        <dbReference type="Rhea" id="RHEA:48181"/>
    </physiologicalReaction>
</comment>
<gene>
    <name evidence="32" type="ORF">J4Q44_G00193140</name>
</gene>
<dbReference type="InterPro" id="IPR022309">
    <property type="entry name" value="Ribosomal_Se8/biogenesis_NSA2"/>
</dbReference>
<evidence type="ECO:0000256" key="14">
    <source>
        <dbReference type="ARBA" id="ARBA00023098"/>
    </source>
</evidence>
<dbReference type="SMART" id="SM01337">
    <property type="entry name" value="APC10"/>
    <property type="match status" value="1"/>
</dbReference>
<comment type="pathway">
    <text evidence="3">Lipid metabolism; mitochondrial fatty acid beta-oxidation.</text>
</comment>
<dbReference type="Gene3D" id="1.10.168.20">
    <property type="entry name" value="Ribosomal protein S8e, subdomain"/>
    <property type="match status" value="1"/>
</dbReference>
<dbReference type="GO" id="GO:0005840">
    <property type="term" value="C:ribosome"/>
    <property type="evidence" value="ECO:0007669"/>
    <property type="project" value="UniProtKB-KW"/>
</dbReference>
<feature type="binding site" description="in other chain" evidence="27">
    <location>
        <begin position="1207"/>
        <end position="1216"/>
    </location>
    <ligand>
        <name>FAD</name>
        <dbReference type="ChEBI" id="CHEBI:57692"/>
        <note>ligand shared between dimeric partners</note>
    </ligand>
</feature>
<protein>
    <recommendedName>
        <fullName evidence="29">40S ribosomal protein S8</fullName>
    </recommendedName>
</protein>
<evidence type="ECO:0000256" key="5">
    <source>
        <dbReference type="ARBA" id="ARBA00009347"/>
    </source>
</evidence>
<dbReference type="Pfam" id="PF03256">
    <property type="entry name" value="ANAPC10"/>
    <property type="match status" value="1"/>
</dbReference>
<dbReference type="GO" id="GO:0050660">
    <property type="term" value="F:flavin adenine dinucleotide binding"/>
    <property type="evidence" value="ECO:0007669"/>
    <property type="project" value="InterPro"/>
</dbReference>
<evidence type="ECO:0000256" key="11">
    <source>
        <dbReference type="ARBA" id="ARBA00022946"/>
    </source>
</evidence>
<evidence type="ECO:0000256" key="9">
    <source>
        <dbReference type="ARBA" id="ARBA00022827"/>
    </source>
</evidence>
<dbReference type="CDD" id="cd11380">
    <property type="entry name" value="Ribosomal_S8e_like"/>
    <property type="match status" value="1"/>
</dbReference>
<evidence type="ECO:0000256" key="26">
    <source>
        <dbReference type="PIRSR" id="PIRSR634180-1"/>
    </source>
</evidence>
<dbReference type="FunFam" id="3.10.290.70:FF:000004">
    <property type="entry name" value="40S ribosomal protein S8"/>
    <property type="match status" value="1"/>
</dbReference>
<comment type="catalytic activity">
    <reaction evidence="20">
        <text>oxidized [electron-transfer flavoprotein] + hexadecanoyl-CoA + H(+) = (2E)-hexadecenoyl-CoA + reduced [electron-transfer flavoprotein]</text>
        <dbReference type="Rhea" id="RHEA:43448"/>
        <dbReference type="Rhea" id="RHEA-COMP:10685"/>
        <dbReference type="Rhea" id="RHEA-COMP:10686"/>
        <dbReference type="ChEBI" id="CHEBI:15378"/>
        <dbReference type="ChEBI" id="CHEBI:57379"/>
        <dbReference type="ChEBI" id="CHEBI:57692"/>
        <dbReference type="ChEBI" id="CHEBI:58307"/>
        <dbReference type="ChEBI" id="CHEBI:61526"/>
    </reaction>
    <physiologicalReaction direction="left-to-right" evidence="20">
        <dbReference type="Rhea" id="RHEA:43449"/>
    </physiologicalReaction>
</comment>
<dbReference type="InterPro" id="IPR004939">
    <property type="entry name" value="APC_su10/DOC_dom"/>
</dbReference>
<evidence type="ECO:0000256" key="6">
    <source>
        <dbReference type="ARBA" id="ARBA00022630"/>
    </source>
</evidence>
<dbReference type="NCBIfam" id="TIGR00307">
    <property type="entry name" value="eS8"/>
    <property type="match status" value="1"/>
</dbReference>
<dbReference type="GO" id="GO:0003735">
    <property type="term" value="F:structural constituent of ribosome"/>
    <property type="evidence" value="ECO:0007669"/>
    <property type="project" value="InterPro"/>
</dbReference>
<dbReference type="FunFam" id="1.10.168.20:FF:000001">
    <property type="entry name" value="40S ribosomal protein S8"/>
    <property type="match status" value="1"/>
</dbReference>
<dbReference type="GO" id="GO:0006412">
    <property type="term" value="P:translation"/>
    <property type="evidence" value="ECO:0007669"/>
    <property type="project" value="InterPro"/>
</dbReference>
<evidence type="ECO:0000256" key="27">
    <source>
        <dbReference type="PIRSR" id="PIRSR634180-3"/>
    </source>
</evidence>
<evidence type="ECO:0000256" key="24">
    <source>
        <dbReference type="ARBA" id="ARBA00049038"/>
    </source>
</evidence>
<dbReference type="InterPro" id="IPR006091">
    <property type="entry name" value="Acyl-CoA_Oxase/DH_mid-dom"/>
</dbReference>
<keyword evidence="10" id="KW-0276">Fatty acid metabolism</keyword>
<keyword evidence="33" id="KW-1185">Reference proteome</keyword>
<dbReference type="SMART" id="SM00119">
    <property type="entry name" value="HECTc"/>
    <property type="match status" value="1"/>
</dbReference>
<dbReference type="InterPro" id="IPR042563">
    <property type="entry name" value="Ribosomal_protein_eS8_euk"/>
</dbReference>
<keyword evidence="11" id="KW-0809">Transit peptide</keyword>
<dbReference type="Proteomes" id="UP001356427">
    <property type="component" value="Unassembled WGS sequence"/>
</dbReference>
<dbReference type="PROSITE" id="PS01193">
    <property type="entry name" value="RIBOSOMAL_S8E"/>
    <property type="match status" value="1"/>
</dbReference>
<feature type="domain" description="HECT" evidence="30">
    <location>
        <begin position="528"/>
        <end position="852"/>
    </location>
</feature>
<dbReference type="InterPro" id="IPR009100">
    <property type="entry name" value="AcylCoA_DH/oxidase_NM_dom_sf"/>
</dbReference>
<evidence type="ECO:0000256" key="21">
    <source>
        <dbReference type="ARBA" id="ARBA00048063"/>
    </source>
</evidence>
<keyword evidence="12 29" id="KW-0689">Ribosomal protein</keyword>
<name>A0AAN8LKR1_9TELE</name>
<comment type="catalytic activity">
    <reaction evidence="19">
        <text>dodecanoyl-CoA + oxidized [electron-transfer flavoprotein] + H(+) = (2E)-dodecenoyl-CoA + reduced [electron-transfer flavoprotein]</text>
        <dbReference type="Rhea" id="RHEA:47296"/>
        <dbReference type="Rhea" id="RHEA-COMP:10685"/>
        <dbReference type="Rhea" id="RHEA-COMP:10686"/>
        <dbReference type="ChEBI" id="CHEBI:15378"/>
        <dbReference type="ChEBI" id="CHEBI:57330"/>
        <dbReference type="ChEBI" id="CHEBI:57375"/>
        <dbReference type="ChEBI" id="CHEBI:57692"/>
        <dbReference type="ChEBI" id="CHEBI:58307"/>
    </reaction>
    <physiologicalReaction direction="left-to-right" evidence="19">
        <dbReference type="Rhea" id="RHEA:47297"/>
    </physiologicalReaction>
</comment>
<dbReference type="Gene3D" id="3.90.1750.10">
    <property type="entry name" value="Hect, E3 ligase catalytic domains"/>
    <property type="match status" value="1"/>
</dbReference>
<dbReference type="GO" id="GO:0005759">
    <property type="term" value="C:mitochondrial matrix"/>
    <property type="evidence" value="ECO:0007669"/>
    <property type="project" value="UniProtKB-SubCell"/>
</dbReference>
<dbReference type="PROSITE" id="PS00073">
    <property type="entry name" value="ACYL_COA_DH_2"/>
    <property type="match status" value="1"/>
</dbReference>
<feature type="binding site" description="in other chain" evidence="27">
    <location>
        <begin position="1365"/>
        <end position="1366"/>
    </location>
    <ligand>
        <name>FAD</name>
        <dbReference type="ChEBI" id="CHEBI:57692"/>
        <note>ligand shared between dimeric partners</note>
    </ligand>
</feature>
<accession>A0AAN8LKR1</accession>
<evidence type="ECO:0000256" key="17">
    <source>
        <dbReference type="ARBA" id="ARBA00045900"/>
    </source>
</evidence>
<evidence type="ECO:0000256" key="2">
    <source>
        <dbReference type="ARBA" id="ARBA00004305"/>
    </source>
</evidence>
<dbReference type="InterPro" id="IPR001047">
    <property type="entry name" value="Ribosomal_eS8"/>
</dbReference>
<evidence type="ECO:0000256" key="19">
    <source>
        <dbReference type="ARBA" id="ARBA00047893"/>
    </source>
</evidence>
<evidence type="ECO:0000256" key="1">
    <source>
        <dbReference type="ARBA" id="ARBA00001974"/>
    </source>
</evidence>
<dbReference type="GO" id="GO:0004842">
    <property type="term" value="F:ubiquitin-protein transferase activity"/>
    <property type="evidence" value="ECO:0007669"/>
    <property type="project" value="InterPro"/>
</dbReference>
<dbReference type="Gene3D" id="2.60.120.260">
    <property type="entry name" value="Galactose-binding domain-like"/>
    <property type="match status" value="1"/>
</dbReference>
<evidence type="ECO:0000259" key="30">
    <source>
        <dbReference type="PROSITE" id="PS50237"/>
    </source>
</evidence>
<feature type="binding site" description="in other chain" evidence="27">
    <location>
        <begin position="1452"/>
        <end position="1454"/>
    </location>
    <ligand>
        <name>FAD</name>
        <dbReference type="ChEBI" id="CHEBI:57692"/>
        <note>ligand shared between dimeric partners</note>
    </ligand>
</feature>
<comment type="catalytic activity">
    <reaction evidence="22">
        <text>pentanoyl-CoA + oxidized [electron-transfer flavoprotein] + H(+) = (2E)-pentenoyl-CoA + reduced [electron-transfer flavoprotein]</text>
        <dbReference type="Rhea" id="RHEA:43456"/>
        <dbReference type="Rhea" id="RHEA-COMP:10685"/>
        <dbReference type="Rhea" id="RHEA-COMP:10686"/>
        <dbReference type="ChEBI" id="CHEBI:15378"/>
        <dbReference type="ChEBI" id="CHEBI:57389"/>
        <dbReference type="ChEBI" id="CHEBI:57692"/>
        <dbReference type="ChEBI" id="CHEBI:58307"/>
        <dbReference type="ChEBI" id="CHEBI:86160"/>
    </reaction>
    <physiologicalReaction direction="left-to-right" evidence="22">
        <dbReference type="Rhea" id="RHEA:43457"/>
    </physiologicalReaction>
</comment>
<keyword evidence="14" id="KW-0443">Lipid metabolism</keyword>
<dbReference type="Gene3D" id="3.10.290.70">
    <property type="match status" value="1"/>
</dbReference>
<keyword evidence="7" id="KW-0808">Transferase</keyword>
<dbReference type="InterPro" id="IPR042469">
    <property type="entry name" value="HECTD3"/>
</dbReference>
<comment type="similarity">
    <text evidence="4 29">Belongs to the eukaryotic ribosomal protein eS8 family.</text>
</comment>
<keyword evidence="9 27" id="KW-0274">FAD</keyword>
<sequence>MSPGDNPHVLLGRIRFLNKCIESFRKSEPVPECLCFVPKEVCYKICKDSSSNSTASSSTSVANSSVGKTLVSVWESPHQALQSKKLCKCNIEPKKGTCIRTTGEEYCNSHGLWVKINKDQLEEHRVGQECEEGWVLVCKHTEGGDRLVPVESPETLGRHQQLFGYDHKPCDRWEQVVDVESSLHIGSKPKVAECDEAAVQKLRYVPPTWTFECDEDLVHYFYDHIGKEDENLGSVKQCVTSIDVSSCSEDPSGGAGCLTDGDTDTYWESDGMQGQHWIRLHMKRGTVVNKLILTVDSTDDNYMPKRVTVFGGEGDNLKKLSDVTIDDNLIGEVCVLEDMTAHLPVIEVRIEECRDEGIDVRIRGLKIKSSCERDLGLNADVFQSPNLVRYPRLEGTLPDVLYRRALVIQRFISLLDSLLPHLVPAWDYSLATFNHIKSIKPFLLLSKRRSALITQCLKDSETSKPNFMPRLYINRRLAMEHRDNPSLDPTAKNAVFTQVYEGLKPSDKFEKILDYRWPARYDQWWECKFIAEGIIDQGGGFRDSLADMSEELCPSSAECLLPLPFFTRTSNQGTGEARDHYVPNPSCREFHKFEWIGQLMGAALRGKDFLVLALPGLVWKQLTGEAVSWSKDFPAVDSVLVKLLEAMEVMDQETFDFKFGEELVYTTLLSDGRLVELLPGGSNQVVRYRDRREFIHLVQKARLEESRHQICAMQAGLVKVVPQAVLDLLTWQEVEKRVCGDPEITVEALKRLTRYEDLEQTDVRVQYLWEALMNFTNEDRSRFLRFVTGRSRLPAPIYIFPDKQGSETTDALPQSSTCSSTLYLPNYPSAKVCEDKLRYAAYNCVAIDTDMSPWEDRRLRMGISRDNWHKRRKTGGKRKPYHKKRKYELGRPPANTKIGPRRIHTVRTRGGNKKYRALRVDVGNFSWGSECCTRKTRIIDVVYNASNNELVRTKTLVKNCIVLVDSLPYRQWYEAHFATPLGRKKGAKLTPEEEEVINKKRSKKIQKKFDERKKNCKISSLLEEQFMQGKLLACIASKPGQCGRVDGYVLEGKELEVGVQSVLRLQSTSAAAVAATSSQNAPSTGFCFEMTDQQKEFQELARKFSREEIVPAAAAYDRSGEYPFPIIKRAWELGLMNSHIPEDCGGMGLGIFDSCLITEELAYGCTGVQTAIEANSLGQMPVIIAGNDVQKKKYLGRMTEEPLMCAYGVTEPGAGSDVAALKTRAVKKGDEYVVNGQKMWITNGGKANWYFLLARTDVDPKCPTSKAFTGFIVDADTPGILVGRKELNMGQRCSDTRGITFEDVRIPKENVLIGEGAGFKIAMGAFDKTRPPVAAGATGLAQRALDEATGYALERRTFGKLIAEHQAVSFLLAEMAMKVELARMGWQRSAWEVDNGRRNTYYASIAKAFAGDIANQVASDAVQVFGGNGFNSEYPVEKLMRDAKIYQIYEGTAQIQRLIISREHFSRFKK</sequence>
<evidence type="ECO:0000256" key="4">
    <source>
        <dbReference type="ARBA" id="ARBA00005257"/>
    </source>
</evidence>
<comment type="catalytic activity">
    <reaction evidence="24">
        <text>tetradecanoyl-CoA + oxidized [electron-transfer flavoprotein] + H(+) = (2E)-tetradecenoyl-CoA + reduced [electron-transfer flavoprotein]</text>
        <dbReference type="Rhea" id="RHEA:47316"/>
        <dbReference type="Rhea" id="RHEA-COMP:10685"/>
        <dbReference type="Rhea" id="RHEA-COMP:10686"/>
        <dbReference type="ChEBI" id="CHEBI:15378"/>
        <dbReference type="ChEBI" id="CHEBI:57385"/>
        <dbReference type="ChEBI" id="CHEBI:57692"/>
        <dbReference type="ChEBI" id="CHEBI:58307"/>
        <dbReference type="ChEBI" id="CHEBI:61405"/>
    </reaction>
    <physiologicalReaction direction="left-to-right" evidence="24">
        <dbReference type="Rhea" id="RHEA:47317"/>
    </physiologicalReaction>
</comment>
<dbReference type="GO" id="GO:0051791">
    <property type="term" value="P:medium-chain fatty acid metabolic process"/>
    <property type="evidence" value="ECO:0007669"/>
    <property type="project" value="UniProtKB-ARBA"/>
</dbReference>
<comment type="cofactor">
    <cofactor evidence="1 27">
        <name>FAD</name>
        <dbReference type="ChEBI" id="CHEBI:57692"/>
    </cofactor>
</comment>
<dbReference type="InterPro" id="IPR009075">
    <property type="entry name" value="AcylCo_DH/oxidase_C"/>
</dbReference>
<comment type="catalytic activity">
    <reaction evidence="25">
        <text>hexanoyl-CoA + oxidized [electron-transfer flavoprotein] + H(+) = (2E)-hexenoyl-CoA + reduced [electron-transfer flavoprotein]</text>
        <dbReference type="Rhea" id="RHEA:43464"/>
        <dbReference type="Rhea" id="RHEA-COMP:10685"/>
        <dbReference type="Rhea" id="RHEA-COMP:10686"/>
        <dbReference type="ChEBI" id="CHEBI:15378"/>
        <dbReference type="ChEBI" id="CHEBI:57692"/>
        <dbReference type="ChEBI" id="CHEBI:58307"/>
        <dbReference type="ChEBI" id="CHEBI:62077"/>
        <dbReference type="ChEBI" id="CHEBI:62620"/>
    </reaction>
    <physiologicalReaction direction="left-to-right" evidence="25">
        <dbReference type="Rhea" id="RHEA:43465"/>
    </physiologicalReaction>
</comment>
<evidence type="ECO:0000256" key="13">
    <source>
        <dbReference type="ARBA" id="ARBA00023002"/>
    </source>
</evidence>
<evidence type="ECO:0000313" key="32">
    <source>
        <dbReference type="EMBL" id="KAK6311259.1"/>
    </source>
</evidence>
<dbReference type="FunFam" id="2.40.110.10:FF:000007">
    <property type="entry name" value="Medium-chain specific acyl-CoA dehydrogenase, mitochondrial"/>
    <property type="match status" value="1"/>
</dbReference>
<dbReference type="Pfam" id="PF02771">
    <property type="entry name" value="Acyl-CoA_dh_N"/>
    <property type="match status" value="1"/>
</dbReference>
<dbReference type="InterPro" id="IPR008979">
    <property type="entry name" value="Galactose-bd-like_sf"/>
</dbReference>
<dbReference type="InterPro" id="IPR036250">
    <property type="entry name" value="AcylCo_DH-like_C"/>
</dbReference>
<evidence type="ECO:0000256" key="25">
    <source>
        <dbReference type="ARBA" id="ARBA00049192"/>
    </source>
</evidence>
<dbReference type="InterPro" id="IPR018283">
    <property type="entry name" value="Ribosomal_eS8_CS"/>
</dbReference>
<feature type="binding site" description="in other chain" evidence="27">
    <location>
        <begin position="1240"/>
        <end position="1242"/>
    </location>
    <ligand>
        <name>FAD</name>
        <dbReference type="ChEBI" id="CHEBI:57692"/>
        <note>ligand shared between dimeric partners</note>
    </ligand>
</feature>
<dbReference type="PROSITE" id="PS00072">
    <property type="entry name" value="ACYL_COA_DH_1"/>
    <property type="match status" value="1"/>
</dbReference>
<feature type="binding site" description="in other chain" evidence="27">
    <location>
        <begin position="1423"/>
        <end position="1427"/>
    </location>
    <ligand>
        <name>FAD</name>
        <dbReference type="ChEBI" id="CHEBI:57692"/>
        <note>ligand shared between dimeric partners</note>
    </ligand>
</feature>
<evidence type="ECO:0000313" key="33">
    <source>
        <dbReference type="Proteomes" id="UP001356427"/>
    </source>
</evidence>
<evidence type="ECO:0000256" key="15">
    <source>
        <dbReference type="ARBA" id="ARBA00023128"/>
    </source>
</evidence>
<dbReference type="GO" id="GO:0043161">
    <property type="term" value="P:proteasome-mediated ubiquitin-dependent protein catabolic process"/>
    <property type="evidence" value="ECO:0007669"/>
    <property type="project" value="TreeGrafter"/>
</dbReference>
<keyword evidence="6" id="KW-0285">Flavoprotein</keyword>
<dbReference type="Gene3D" id="1.10.540.10">
    <property type="entry name" value="Acyl-CoA dehydrogenase/oxidase, N-terminal domain"/>
    <property type="match status" value="1"/>
</dbReference>
<dbReference type="SUPFAM" id="SSF56645">
    <property type="entry name" value="Acyl-CoA dehydrogenase NM domain-like"/>
    <property type="match status" value="1"/>
</dbReference>
<keyword evidence="15" id="KW-0496">Mitochondrion</keyword>
<dbReference type="PANTHER" id="PTHR46654:SF1">
    <property type="entry name" value="E3 UBIQUITIN-PROTEIN LIGASE HECTD3"/>
    <property type="match status" value="1"/>
</dbReference>
<dbReference type="Pfam" id="PF02770">
    <property type="entry name" value="Acyl-CoA_dh_M"/>
    <property type="match status" value="1"/>
</dbReference>
<keyword evidence="13" id="KW-0560">Oxidoreductase</keyword>
<dbReference type="GO" id="GO:0033539">
    <property type="term" value="P:fatty acid beta-oxidation using acyl-CoA dehydrogenase"/>
    <property type="evidence" value="ECO:0007669"/>
    <property type="project" value="UniProtKB-ARBA"/>
</dbReference>
<dbReference type="GO" id="GO:0070991">
    <property type="term" value="F:medium-chain fatty acyl-CoA dehydrogenase activity"/>
    <property type="evidence" value="ECO:0007669"/>
    <property type="project" value="UniProtKB-EC"/>
</dbReference>
<dbReference type="Pfam" id="PF01201">
    <property type="entry name" value="Ribosomal_S8e"/>
    <property type="match status" value="1"/>
</dbReference>
<dbReference type="InterPro" id="IPR035983">
    <property type="entry name" value="Hect_E3_ubiquitin_ligase"/>
</dbReference>
<dbReference type="PROSITE" id="PS51284">
    <property type="entry name" value="DOC"/>
    <property type="match status" value="1"/>
</dbReference>
<dbReference type="GO" id="GO:1990904">
    <property type="term" value="C:ribonucleoprotein complex"/>
    <property type="evidence" value="ECO:0007669"/>
    <property type="project" value="UniProtKB-KW"/>
</dbReference>
<dbReference type="CDD" id="cd08666">
    <property type="entry name" value="APC10-HECTD3"/>
    <property type="match status" value="1"/>
</dbReference>
<dbReference type="InterPro" id="IPR000569">
    <property type="entry name" value="HECT_dom"/>
</dbReference>
<comment type="catalytic activity">
    <reaction evidence="21">
        <text>a medium-chain 2,3-saturated fatty acyl-CoA + oxidized [electron-transfer flavoprotein] + H(+) = a medium-chain (2E)-enoyl-CoA + reduced [electron-transfer flavoprotein]</text>
        <dbReference type="Rhea" id="RHEA:14477"/>
        <dbReference type="Rhea" id="RHEA-COMP:10685"/>
        <dbReference type="Rhea" id="RHEA-COMP:10686"/>
        <dbReference type="ChEBI" id="CHEBI:15378"/>
        <dbReference type="ChEBI" id="CHEBI:57692"/>
        <dbReference type="ChEBI" id="CHEBI:58307"/>
        <dbReference type="ChEBI" id="CHEBI:83723"/>
        <dbReference type="ChEBI" id="CHEBI:83726"/>
        <dbReference type="EC" id="1.3.8.7"/>
    </reaction>
    <physiologicalReaction direction="left-to-right" evidence="21">
        <dbReference type="Rhea" id="RHEA:14478"/>
    </physiologicalReaction>
</comment>
<dbReference type="FunFam" id="1.10.540.10:FF:000010">
    <property type="entry name" value="Medium-chain specific acyl-CoA dehydrogenase, mitochondrial"/>
    <property type="match status" value="1"/>
</dbReference>
<dbReference type="Pfam" id="PF00632">
    <property type="entry name" value="HECT"/>
    <property type="match status" value="1"/>
</dbReference>
<dbReference type="SUPFAM" id="SSF47203">
    <property type="entry name" value="Acyl-CoA dehydrogenase C-terminal domain-like"/>
    <property type="match status" value="1"/>
</dbReference>
<evidence type="ECO:0000256" key="22">
    <source>
        <dbReference type="ARBA" id="ARBA00048499"/>
    </source>
</evidence>
<evidence type="ECO:0000256" key="16">
    <source>
        <dbReference type="ARBA" id="ARBA00023274"/>
    </source>
</evidence>
<evidence type="ECO:0000256" key="29">
    <source>
        <dbReference type="RuleBase" id="RU000669"/>
    </source>
</evidence>
<dbReference type="CDD" id="cd01157">
    <property type="entry name" value="MCAD"/>
    <property type="match status" value="1"/>
</dbReference>
<keyword evidence="8 28" id="KW-0833">Ubl conjugation pathway</keyword>
<evidence type="ECO:0000256" key="12">
    <source>
        <dbReference type="ARBA" id="ARBA00022980"/>
    </source>
</evidence>
<dbReference type="Gene3D" id="3.30.2410.10">
    <property type="entry name" value="Hect, E3 ligase catalytic domain"/>
    <property type="match status" value="1"/>
</dbReference>
<evidence type="ECO:0000256" key="18">
    <source>
        <dbReference type="ARBA" id="ARBA00047546"/>
    </source>
</evidence>
<comment type="catalytic activity">
    <reaction evidence="18">
        <text>decanoyl-CoA + oxidized [electron-transfer flavoprotein] + H(+) = (2E)-decenoyl-CoA + reduced [electron-transfer flavoprotein]</text>
        <dbReference type="Rhea" id="RHEA:48176"/>
        <dbReference type="Rhea" id="RHEA-COMP:10685"/>
        <dbReference type="Rhea" id="RHEA-COMP:10686"/>
        <dbReference type="ChEBI" id="CHEBI:15378"/>
        <dbReference type="ChEBI" id="CHEBI:57692"/>
        <dbReference type="ChEBI" id="CHEBI:58307"/>
        <dbReference type="ChEBI" id="CHEBI:61406"/>
        <dbReference type="ChEBI" id="CHEBI:61430"/>
    </reaction>
    <physiologicalReaction direction="left-to-right" evidence="18">
        <dbReference type="Rhea" id="RHEA:48177"/>
    </physiologicalReaction>
</comment>
<feature type="active site" description="Glycyl thioester intermediate" evidence="28">
    <location>
        <position position="818"/>
    </location>
</feature>
<dbReference type="PROSITE" id="PS50237">
    <property type="entry name" value="HECT"/>
    <property type="match status" value="1"/>
</dbReference>
<evidence type="ECO:0000256" key="10">
    <source>
        <dbReference type="ARBA" id="ARBA00022832"/>
    </source>
</evidence>
<dbReference type="EMBL" id="JAGTTL010000016">
    <property type="protein sequence ID" value="KAK6311259.1"/>
    <property type="molecule type" value="Genomic_DNA"/>
</dbReference>